<dbReference type="Pfam" id="PF00400">
    <property type="entry name" value="WD40"/>
    <property type="match status" value="1"/>
</dbReference>
<dbReference type="SMART" id="SM00320">
    <property type="entry name" value="WD40"/>
    <property type="match status" value="5"/>
</dbReference>
<dbReference type="Pfam" id="PF25828">
    <property type="entry name" value="CC_Cfap43"/>
    <property type="match status" value="4"/>
</dbReference>
<feature type="region of interest" description="Disordered" evidence="12">
    <location>
        <begin position="877"/>
        <end position="898"/>
    </location>
</feature>
<evidence type="ECO:0000256" key="4">
    <source>
        <dbReference type="ARBA" id="ARBA00022737"/>
    </source>
</evidence>
<keyword evidence="4" id="KW-0677">Repeat</keyword>
<dbReference type="GO" id="GO:0003341">
    <property type="term" value="P:cilium movement"/>
    <property type="evidence" value="ECO:0007669"/>
    <property type="project" value="UniProtKB-ARBA"/>
</dbReference>
<keyword evidence="5 11" id="KW-0175">Coiled coil</keyword>
<evidence type="ECO:0000256" key="7">
    <source>
        <dbReference type="ARBA" id="ARBA00023273"/>
    </source>
</evidence>
<evidence type="ECO:0000313" key="13">
    <source>
        <dbReference type="EMBL" id="KAK2157101.1"/>
    </source>
</evidence>
<name>A0AAD9JQL0_RIDPI</name>
<gene>
    <name evidence="13" type="ORF">NP493_1911g00013</name>
</gene>
<keyword evidence="7" id="KW-0966">Cell projection</keyword>
<dbReference type="InterPro" id="IPR015943">
    <property type="entry name" value="WD40/YVTN_repeat-like_dom_sf"/>
</dbReference>
<keyword evidence="3 10" id="KW-0853">WD repeat</keyword>
<evidence type="ECO:0000256" key="11">
    <source>
        <dbReference type="SAM" id="Coils"/>
    </source>
</evidence>
<dbReference type="GO" id="GO:0005930">
    <property type="term" value="C:axoneme"/>
    <property type="evidence" value="ECO:0007669"/>
    <property type="project" value="UniProtKB-SubCell"/>
</dbReference>
<accession>A0AAD9JQL0</accession>
<dbReference type="SUPFAM" id="SSF50978">
    <property type="entry name" value="WD40 repeat-like"/>
    <property type="match status" value="1"/>
</dbReference>
<dbReference type="InterPro" id="IPR036322">
    <property type="entry name" value="WD40_repeat_dom_sf"/>
</dbReference>
<dbReference type="Proteomes" id="UP001209878">
    <property type="component" value="Unassembled WGS sequence"/>
</dbReference>
<feature type="coiled-coil region" evidence="11">
    <location>
        <begin position="657"/>
        <end position="684"/>
    </location>
</feature>
<dbReference type="Gene3D" id="2.130.10.10">
    <property type="entry name" value="YVTN repeat-like/Quinoprotein amine dehydrogenase"/>
    <property type="match status" value="1"/>
</dbReference>
<dbReference type="InterPro" id="IPR001680">
    <property type="entry name" value="WD40_rpt"/>
</dbReference>
<feature type="repeat" description="WD" evidence="10">
    <location>
        <begin position="137"/>
        <end position="169"/>
    </location>
</feature>
<dbReference type="AlphaFoldDB" id="A0AAD9JQL0"/>
<feature type="coiled-coil region" evidence="11">
    <location>
        <begin position="732"/>
        <end position="777"/>
    </location>
</feature>
<dbReference type="PANTHER" id="PTHR14885:SF1">
    <property type="entry name" value="CILIA- AND FLAGELLA-ASSOCIATED PROTEIN 43"/>
    <property type="match status" value="1"/>
</dbReference>
<organism evidence="13 14">
    <name type="scientific">Ridgeia piscesae</name>
    <name type="common">Tubeworm</name>
    <dbReference type="NCBI Taxonomy" id="27915"/>
    <lineage>
        <taxon>Eukaryota</taxon>
        <taxon>Metazoa</taxon>
        <taxon>Spiralia</taxon>
        <taxon>Lophotrochozoa</taxon>
        <taxon>Annelida</taxon>
        <taxon>Polychaeta</taxon>
        <taxon>Sedentaria</taxon>
        <taxon>Canalipalpata</taxon>
        <taxon>Sabellida</taxon>
        <taxon>Siboglinidae</taxon>
        <taxon>Ridgeia</taxon>
    </lineage>
</organism>
<evidence type="ECO:0000256" key="1">
    <source>
        <dbReference type="ARBA" id="ARBA00004430"/>
    </source>
</evidence>
<keyword evidence="14" id="KW-1185">Reference proteome</keyword>
<dbReference type="EMBL" id="JAODUO010001910">
    <property type="protein sequence ID" value="KAK2157101.1"/>
    <property type="molecule type" value="Genomic_DNA"/>
</dbReference>
<dbReference type="PROSITE" id="PS50082">
    <property type="entry name" value="WD_REPEATS_2"/>
    <property type="match status" value="1"/>
</dbReference>
<evidence type="ECO:0000256" key="3">
    <source>
        <dbReference type="ARBA" id="ARBA00022574"/>
    </source>
</evidence>
<evidence type="ECO:0000256" key="6">
    <source>
        <dbReference type="ARBA" id="ARBA00023212"/>
    </source>
</evidence>
<evidence type="ECO:0000256" key="10">
    <source>
        <dbReference type="PROSITE-ProRule" id="PRU00221"/>
    </source>
</evidence>
<evidence type="ECO:0000256" key="9">
    <source>
        <dbReference type="ARBA" id="ARBA00023662"/>
    </source>
</evidence>
<evidence type="ECO:0000256" key="8">
    <source>
        <dbReference type="ARBA" id="ARBA00023605"/>
    </source>
</evidence>
<reference evidence="13" key="1">
    <citation type="journal article" date="2023" name="Mol. Biol. Evol.">
        <title>Third-Generation Sequencing Reveals the Adaptive Role of the Epigenome in Three Deep-Sea Polychaetes.</title>
        <authorList>
            <person name="Perez M."/>
            <person name="Aroh O."/>
            <person name="Sun Y."/>
            <person name="Lan Y."/>
            <person name="Juniper S.K."/>
            <person name="Young C.R."/>
            <person name="Angers B."/>
            <person name="Qian P.Y."/>
        </authorList>
    </citation>
    <scope>NUCLEOTIDE SEQUENCE</scope>
    <source>
        <strain evidence="13">R07B-5</strain>
    </source>
</reference>
<evidence type="ECO:0000256" key="5">
    <source>
        <dbReference type="ARBA" id="ARBA00023054"/>
    </source>
</evidence>
<keyword evidence="6" id="KW-0206">Cytoskeleton</keyword>
<keyword evidence="2" id="KW-0963">Cytoplasm</keyword>
<protein>
    <recommendedName>
        <fullName evidence="9">Cilia- and flagella-associated protein 43</fullName>
    </recommendedName>
</protein>
<proteinExistence type="inferred from homology"/>
<dbReference type="GO" id="GO:0060271">
    <property type="term" value="P:cilium assembly"/>
    <property type="evidence" value="ECO:0007669"/>
    <property type="project" value="TreeGrafter"/>
</dbReference>
<comment type="subcellular location">
    <subcellularLocation>
        <location evidence="1">Cytoplasm</location>
        <location evidence="1">Cytoskeleton</location>
        <location evidence="1">Cilium axoneme</location>
    </subcellularLocation>
</comment>
<comment type="caution">
    <text evidence="13">The sequence shown here is derived from an EMBL/GenBank/DDBJ whole genome shotgun (WGS) entry which is preliminary data.</text>
</comment>
<evidence type="ECO:0000256" key="2">
    <source>
        <dbReference type="ARBA" id="ARBA00022490"/>
    </source>
</evidence>
<evidence type="ECO:0000313" key="14">
    <source>
        <dbReference type="Proteomes" id="UP001209878"/>
    </source>
</evidence>
<evidence type="ECO:0000256" key="12">
    <source>
        <dbReference type="SAM" id="MobiDB-lite"/>
    </source>
</evidence>
<sequence>MAGDDGYIYHIELSRKGIVLMQKHKICDDDCSISCLTFDPPHNRLAVGTKQGALYLCNPLKLAEKEVLFSVHGGNFIAVDILDPGSDIVVSLREDGEFQVWDIETAKPLASMAIGLKGFLYLVDVNNVAEPRVVQRVRIHRTPVTHLTFNDNGMFLLTGSGDGHVFVLDGRPSAKFVPLGHIDVPGNVIAMTTYLDEKNGGNTKVVVTTDFQNKDMDSGAATVIYLELPAGLAEGIGSKHTNLRALFKNEVINKNQYSLKTPLHGVALTDNNVFFGLIQTQEFTKRLGKFHLPTGASQEVMVPTMEYPGHQLVGGSLKMSPHHKWLGSCGADGRVMMRAVGALDRAVDVYAHSFSTGGVSNIIFTTDTSRVITTGYDGVMSCYKWNFTAAGAAKASQAVQEAAHRHAKLADIGATETDALKAMARWIPVTNEPRHSFVQTPEQMKETQDEAIAKAIAIDEIFSALPAVPALNPTWLEIQEHEAVTAEDQQYATFKHELRVQIREMRRKIQVMMKDNDAVPDIEKLSHPEFDLDIDEQLRLQANGEIEIRKIREEIEYENLAKMYLAELIKKECWDDMDTKGRGLCAFTSPLVVYNYPLRKRSAAEIEELDQDCVVCQEYGGTTDSLYSQFELHTREQKMNQIVLLKDIIHRIREAFNKEFDDVYEKKQQEMAKIKEKNKRIRKIHMDLRLPDTIVDPEFGDIERPELLLIVQDDEDVPVPAFMSAKSVEEWSEEERKVALEYEKKCKDLEDEREKYRKQLEIELKKLQVMNEERQEQFDEVIYALFDRKVKSEMVIYQEEMKIMRLRLSLLLWEELDSRELDLNALHEHKNVMKQEKSAKAVLNARHQVDIQREKYDILVVEDRLLDKGFKKEFHDTSPIQPHRLKGAESPVYDQASGNPFSEYPSPSYIAEMSKVAMDAALQDLDKFSNAPDGIDEDLWHHLCHYRRLKIESEHMIKEKSQLLSDMQAFHQKRIDEDEQIAQDINDLCNTISKLKEDKLRFVCNLEVQLVLKQGQVEIDNTAFIPDFQNSLLIHRSVIEDLNAKIRNLGEHKIASMEESKDFRKGIIQLEWCDDHEARKAHEIALLEQTVDMQRRQHARAVAERKRSLTDLKRTIRGKKDDNSMLNTELNDINVAVNERRHIHEVVADKTTSFDHEEKYRDIVQRRKLVDLAKAQAQEVAVLRAEVERLRMRTFPALVQVER</sequence>
<comment type="similarity">
    <text evidence="8">Belongs to the CFAP43 family.</text>
</comment>
<dbReference type="PANTHER" id="PTHR14885">
    <property type="entry name" value="CILIA- AND FLAGELLA-ASSOCIATED PROTEIN 43-RELATED"/>
    <property type="match status" value="1"/>
</dbReference>